<reference evidence="1 2" key="1">
    <citation type="journal article" date="2018" name="Nat. Genet.">
        <title>The Rosa genome provides new insights in the design of modern roses.</title>
        <authorList>
            <person name="Bendahmane M."/>
        </authorList>
    </citation>
    <scope>NUCLEOTIDE SEQUENCE [LARGE SCALE GENOMIC DNA]</scope>
    <source>
        <strain evidence="2">cv. Old Blush</strain>
    </source>
</reference>
<name>A0A2P6RSE2_ROSCH</name>
<comment type="caution">
    <text evidence="1">The sequence shown here is derived from an EMBL/GenBank/DDBJ whole genome shotgun (WGS) entry which is preliminary data.</text>
</comment>
<dbReference type="EMBL" id="PDCK01000040">
    <property type="protein sequence ID" value="PRQ49343.1"/>
    <property type="molecule type" value="Genomic_DNA"/>
</dbReference>
<accession>A0A2P6RSE2</accession>
<keyword evidence="2" id="KW-1185">Reference proteome</keyword>
<protein>
    <submittedName>
        <fullName evidence="1">Uncharacterized protein</fullName>
    </submittedName>
</protein>
<gene>
    <name evidence="1" type="ORF">RchiOBHm_Chr2g0120851</name>
</gene>
<dbReference type="AlphaFoldDB" id="A0A2P6RSE2"/>
<dbReference type="Gramene" id="PRQ49343">
    <property type="protein sequence ID" value="PRQ49343"/>
    <property type="gene ID" value="RchiOBHm_Chr2g0120851"/>
</dbReference>
<evidence type="ECO:0000313" key="2">
    <source>
        <dbReference type="Proteomes" id="UP000238479"/>
    </source>
</evidence>
<proteinExistence type="predicted"/>
<evidence type="ECO:0000313" key="1">
    <source>
        <dbReference type="EMBL" id="PRQ49343.1"/>
    </source>
</evidence>
<organism evidence="1 2">
    <name type="scientific">Rosa chinensis</name>
    <name type="common">China rose</name>
    <dbReference type="NCBI Taxonomy" id="74649"/>
    <lineage>
        <taxon>Eukaryota</taxon>
        <taxon>Viridiplantae</taxon>
        <taxon>Streptophyta</taxon>
        <taxon>Embryophyta</taxon>
        <taxon>Tracheophyta</taxon>
        <taxon>Spermatophyta</taxon>
        <taxon>Magnoliopsida</taxon>
        <taxon>eudicotyledons</taxon>
        <taxon>Gunneridae</taxon>
        <taxon>Pentapetalae</taxon>
        <taxon>rosids</taxon>
        <taxon>fabids</taxon>
        <taxon>Rosales</taxon>
        <taxon>Rosaceae</taxon>
        <taxon>Rosoideae</taxon>
        <taxon>Rosoideae incertae sedis</taxon>
        <taxon>Rosa</taxon>
    </lineage>
</organism>
<dbReference type="Proteomes" id="UP000238479">
    <property type="component" value="Chromosome 2"/>
</dbReference>
<sequence length="84" mass="9604">MAVSQHVLQRYGLNLDELASHVMVLRLLIVWRLWQEKTGGVSGPWPNIPCFFRMLQCGQGSVLMYTKRVTVLIFGCCSFLLFKA</sequence>